<sequence length="166" mass="18894">MIFRRRKPSLTPVVKTEVVKKIVEIAPIKVGSGNRAVVVFFDLKCPFCARLFKETEEVMLEMAKNGLITYAMCDYVVHKDAESLHRALRCIEAEKRLDFVKRIYSGERVKADECPADDLKVCEELAEAVGVYGTPTLLFYDFSKGRGYIHFGYMTPDQVLEAIYAL</sequence>
<dbReference type="Gene3D" id="3.40.30.10">
    <property type="entry name" value="Glutaredoxin"/>
    <property type="match status" value="1"/>
</dbReference>
<dbReference type="eggNOG" id="arCOG02872">
    <property type="taxonomic scope" value="Archaea"/>
</dbReference>
<protein>
    <submittedName>
        <fullName evidence="3">Thiol:disulfide interchange protein, putative</fullName>
    </submittedName>
</protein>
<dbReference type="PANTHER" id="PTHR35272:SF3">
    <property type="entry name" value="THIOL:DISULFIDE INTERCHANGE PROTEIN DSBC"/>
    <property type="match status" value="1"/>
</dbReference>
<evidence type="ECO:0000313" key="4">
    <source>
        <dbReference type="Proteomes" id="UP000001431"/>
    </source>
</evidence>
<dbReference type="STRING" id="410359.Pcal_1794"/>
<dbReference type="RefSeq" id="WP_011850470.1">
    <property type="nucleotide sequence ID" value="NC_009073.1"/>
</dbReference>
<dbReference type="Proteomes" id="UP000001431">
    <property type="component" value="Chromosome"/>
</dbReference>
<dbReference type="EMBL" id="CP000561">
    <property type="protein sequence ID" value="ABO09211.1"/>
    <property type="molecule type" value="Genomic_DNA"/>
</dbReference>
<dbReference type="PANTHER" id="PTHR35272">
    <property type="entry name" value="THIOL:DISULFIDE INTERCHANGE PROTEIN DSBC-RELATED"/>
    <property type="match status" value="1"/>
</dbReference>
<dbReference type="OrthoDB" id="15256at2157"/>
<accession>A3MX44</accession>
<dbReference type="HOGENOM" id="CLU_1599077_0_0_2"/>
<dbReference type="SUPFAM" id="SSF52833">
    <property type="entry name" value="Thioredoxin-like"/>
    <property type="match status" value="1"/>
</dbReference>
<proteinExistence type="inferred from homology"/>
<dbReference type="Pfam" id="PF13098">
    <property type="entry name" value="Thioredoxin_2"/>
    <property type="match status" value="1"/>
</dbReference>
<organism evidence="3 4">
    <name type="scientific">Pyrobaculum calidifontis (strain DSM 21063 / JCM 11548 / VA1)</name>
    <dbReference type="NCBI Taxonomy" id="410359"/>
    <lineage>
        <taxon>Archaea</taxon>
        <taxon>Thermoproteota</taxon>
        <taxon>Thermoprotei</taxon>
        <taxon>Thermoproteales</taxon>
        <taxon>Thermoproteaceae</taxon>
        <taxon>Pyrobaculum</taxon>
    </lineage>
</organism>
<dbReference type="InterPro" id="IPR012336">
    <property type="entry name" value="Thioredoxin-like_fold"/>
</dbReference>
<dbReference type="InterPro" id="IPR051470">
    <property type="entry name" value="Thiol:disulfide_interchange"/>
</dbReference>
<dbReference type="AlphaFoldDB" id="A3MX44"/>
<dbReference type="InterPro" id="IPR036249">
    <property type="entry name" value="Thioredoxin-like_sf"/>
</dbReference>
<feature type="domain" description="Thioredoxin-like fold" evidence="2">
    <location>
        <begin position="31"/>
        <end position="161"/>
    </location>
</feature>
<gene>
    <name evidence="3" type="ordered locus">Pcal_1794</name>
</gene>
<dbReference type="KEGG" id="pcl:Pcal_1794"/>
<evidence type="ECO:0000259" key="2">
    <source>
        <dbReference type="Pfam" id="PF13098"/>
    </source>
</evidence>
<evidence type="ECO:0000256" key="1">
    <source>
        <dbReference type="ARBA" id="ARBA00007787"/>
    </source>
</evidence>
<name>A3MX44_PYRCJ</name>
<dbReference type="GeneID" id="4909467"/>
<evidence type="ECO:0000313" key="3">
    <source>
        <dbReference type="EMBL" id="ABO09211.1"/>
    </source>
</evidence>
<comment type="similarity">
    <text evidence="1">Belongs to the glutaredoxin family.</text>
</comment>
<reference evidence="3" key="1">
    <citation type="submission" date="2007-02" db="EMBL/GenBank/DDBJ databases">
        <title>Complete sequence of Pyrobaculum calidifontis JCM 11548.</title>
        <authorList>
            <consortium name="US DOE Joint Genome Institute"/>
            <person name="Copeland A."/>
            <person name="Lucas S."/>
            <person name="Lapidus A."/>
            <person name="Barry K."/>
            <person name="Glavina del Rio T."/>
            <person name="Dalin E."/>
            <person name="Tice H."/>
            <person name="Pitluck S."/>
            <person name="Chain P."/>
            <person name="Malfatti S."/>
            <person name="Shin M."/>
            <person name="Vergez L."/>
            <person name="Schmutz J."/>
            <person name="Larimer F."/>
            <person name="Land M."/>
            <person name="Hauser L."/>
            <person name="Kyrpides N."/>
            <person name="Mikhailova N."/>
            <person name="Cozen A.E."/>
            <person name="Fitz-Gibbon S.T."/>
            <person name="House C.H."/>
            <person name="Saltikov C."/>
            <person name="Lowe T.M."/>
            <person name="Richardson P."/>
        </authorList>
    </citation>
    <scope>NUCLEOTIDE SEQUENCE [LARGE SCALE GENOMIC DNA]</scope>
    <source>
        <strain evidence="3">JCM 11548</strain>
    </source>
</reference>
<keyword evidence="4" id="KW-1185">Reference proteome</keyword>